<feature type="region of interest" description="Disordered" evidence="1">
    <location>
        <begin position="1"/>
        <end position="28"/>
    </location>
</feature>
<organism evidence="3">
    <name type="scientific">Fundidesulfovibrio putealis</name>
    <dbReference type="NCBI Taxonomy" id="270496"/>
    <lineage>
        <taxon>Bacteria</taxon>
        <taxon>Pseudomonadati</taxon>
        <taxon>Thermodesulfobacteriota</taxon>
        <taxon>Desulfovibrionia</taxon>
        <taxon>Desulfovibrionales</taxon>
        <taxon>Desulfovibrionaceae</taxon>
        <taxon>Fundidesulfovibrio</taxon>
    </lineage>
</organism>
<evidence type="ECO:0000256" key="2">
    <source>
        <dbReference type="SAM" id="Phobius"/>
    </source>
</evidence>
<sequence length="262" mass="27636">MTRFHTVPARRAPGGPSHVPTGRAPGVPPAPPALAPALAPALPSALALVLILAVALAGCGAAGNRYEMRVEAKASTMAHGRSYVILPGITEARATDPLFQEVAKAMDAVLAAKGYEKAPDVDHADLGLYVAYSVEEMKESTGTPSDYGPFPPGGTQPAPGFGPGAYGFGPMPIPFVSDYMRTLSVEAVDFVRYRANDPRHVVWRIQIKSRGPSNSLEKALPFFSTVLSKYMGENADLLIQVDANGDAQPVAIPKPSRSRHAP</sequence>
<evidence type="ECO:0000313" key="3">
    <source>
        <dbReference type="EMBL" id="HGG93459.1"/>
    </source>
</evidence>
<proteinExistence type="predicted"/>
<keyword evidence="2" id="KW-1133">Transmembrane helix</keyword>
<dbReference type="Gene3D" id="3.30.160.670">
    <property type="match status" value="1"/>
</dbReference>
<protein>
    <submittedName>
        <fullName evidence="3">DUF4136 domain-containing protein</fullName>
    </submittedName>
</protein>
<keyword evidence="2" id="KW-0812">Transmembrane</keyword>
<reference evidence="3" key="1">
    <citation type="journal article" date="2020" name="mSystems">
        <title>Genome- and Community-Level Interaction Insights into Carbon Utilization and Element Cycling Functions of Hydrothermarchaeota in Hydrothermal Sediment.</title>
        <authorList>
            <person name="Zhou Z."/>
            <person name="Liu Y."/>
            <person name="Xu W."/>
            <person name="Pan J."/>
            <person name="Luo Z.H."/>
            <person name="Li M."/>
        </authorList>
    </citation>
    <scope>NUCLEOTIDE SEQUENCE [LARGE SCALE GENOMIC DNA]</scope>
    <source>
        <strain evidence="3">SpSt-413</strain>
    </source>
</reference>
<name>A0A7C4AIA9_9BACT</name>
<dbReference type="EMBL" id="DSRP01000762">
    <property type="protein sequence ID" value="HGG93459.1"/>
    <property type="molecule type" value="Genomic_DNA"/>
</dbReference>
<comment type="caution">
    <text evidence="3">The sequence shown here is derived from an EMBL/GenBank/DDBJ whole genome shotgun (WGS) entry which is preliminary data.</text>
</comment>
<accession>A0A7C4AIA9</accession>
<dbReference type="AlphaFoldDB" id="A0A7C4AIA9"/>
<evidence type="ECO:0000256" key="1">
    <source>
        <dbReference type="SAM" id="MobiDB-lite"/>
    </source>
</evidence>
<keyword evidence="2" id="KW-0472">Membrane</keyword>
<feature type="transmembrane region" description="Helical" evidence="2">
    <location>
        <begin position="41"/>
        <end position="63"/>
    </location>
</feature>
<gene>
    <name evidence="3" type="ORF">ENR59_11000</name>
</gene>